<reference evidence="1 2" key="1">
    <citation type="submission" date="2019-03" db="EMBL/GenBank/DDBJ databases">
        <authorList>
            <person name="Kox A.R. M."/>
        </authorList>
    </citation>
    <scope>NUCLEOTIDE SEQUENCE [LARGE SCALE GENOMIC DNA]</scope>
    <source>
        <strain evidence="1">MTUNDRAET4 annotated genome</strain>
    </source>
</reference>
<organism evidence="1 2">
    <name type="scientific">Methylocella tundrae</name>
    <dbReference type="NCBI Taxonomy" id="227605"/>
    <lineage>
        <taxon>Bacteria</taxon>
        <taxon>Pseudomonadati</taxon>
        <taxon>Pseudomonadota</taxon>
        <taxon>Alphaproteobacteria</taxon>
        <taxon>Hyphomicrobiales</taxon>
        <taxon>Beijerinckiaceae</taxon>
        <taxon>Methylocella</taxon>
    </lineage>
</organism>
<evidence type="ECO:0000313" key="2">
    <source>
        <dbReference type="Proteomes" id="UP000294360"/>
    </source>
</evidence>
<proteinExistence type="predicted"/>
<gene>
    <name evidence="1" type="ORF">MTUNDRAET4_0132</name>
</gene>
<dbReference type="AlphaFoldDB" id="A0A4U8YUW8"/>
<protein>
    <submittedName>
        <fullName evidence="1">Uncharacterized protein</fullName>
    </submittedName>
</protein>
<dbReference type="KEGG" id="mtun:MTUNDRAET4_0132"/>
<sequence>MLYQLSYQGMHAAVAAAAIGGI</sequence>
<evidence type="ECO:0000313" key="1">
    <source>
        <dbReference type="EMBL" id="VFU07025.1"/>
    </source>
</evidence>
<dbReference type="Proteomes" id="UP000294360">
    <property type="component" value="Chromosome"/>
</dbReference>
<dbReference type="EMBL" id="LR536450">
    <property type="protein sequence ID" value="VFU07025.1"/>
    <property type="molecule type" value="Genomic_DNA"/>
</dbReference>
<name>A0A4U8YUW8_METTU</name>
<accession>A0A4U8YUW8</accession>